<dbReference type="Proteomes" id="UP000249610">
    <property type="component" value="Unassembled WGS sequence"/>
</dbReference>
<keyword evidence="1" id="KW-0812">Transmembrane</keyword>
<dbReference type="OrthoDB" id="9967613at2"/>
<name>A0A327PCQ1_9BACT</name>
<keyword evidence="1" id="KW-0472">Membrane</keyword>
<protein>
    <submittedName>
        <fullName evidence="2">Uncharacterized protein</fullName>
    </submittedName>
</protein>
<evidence type="ECO:0000313" key="2">
    <source>
        <dbReference type="EMBL" id="RAI90028.1"/>
    </source>
</evidence>
<feature type="transmembrane region" description="Helical" evidence="1">
    <location>
        <begin position="109"/>
        <end position="130"/>
    </location>
</feature>
<keyword evidence="3" id="KW-1185">Reference proteome</keyword>
<dbReference type="AlphaFoldDB" id="A0A327PCQ1"/>
<organism evidence="2 3">
    <name type="scientific">Algoriphagus yeomjeoni</name>
    <dbReference type="NCBI Taxonomy" id="291403"/>
    <lineage>
        <taxon>Bacteria</taxon>
        <taxon>Pseudomonadati</taxon>
        <taxon>Bacteroidota</taxon>
        <taxon>Cytophagia</taxon>
        <taxon>Cytophagales</taxon>
        <taxon>Cyclobacteriaceae</taxon>
        <taxon>Algoriphagus</taxon>
    </lineage>
</organism>
<feature type="transmembrane region" description="Helical" evidence="1">
    <location>
        <begin position="7"/>
        <end position="33"/>
    </location>
</feature>
<feature type="transmembrane region" description="Helical" evidence="1">
    <location>
        <begin position="39"/>
        <end position="61"/>
    </location>
</feature>
<dbReference type="EMBL" id="QLLK01000005">
    <property type="protein sequence ID" value="RAI90028.1"/>
    <property type="molecule type" value="Genomic_DNA"/>
</dbReference>
<proteinExistence type="predicted"/>
<evidence type="ECO:0000256" key="1">
    <source>
        <dbReference type="SAM" id="Phobius"/>
    </source>
</evidence>
<comment type="caution">
    <text evidence="2">The sequence shown here is derived from an EMBL/GenBank/DDBJ whole genome shotgun (WGS) entry which is preliminary data.</text>
</comment>
<reference evidence="2 3" key="1">
    <citation type="submission" date="2018-06" db="EMBL/GenBank/DDBJ databases">
        <title>Genomic Encyclopedia of Archaeal and Bacterial Type Strains, Phase II (KMG-II): from individual species to whole genera.</title>
        <authorList>
            <person name="Goeker M."/>
        </authorList>
    </citation>
    <scope>NUCLEOTIDE SEQUENCE [LARGE SCALE GENOMIC DNA]</scope>
    <source>
        <strain evidence="2 3">DSM 23446</strain>
    </source>
</reference>
<feature type="transmembrane region" description="Helical" evidence="1">
    <location>
        <begin position="73"/>
        <end position="97"/>
    </location>
</feature>
<gene>
    <name evidence="2" type="ORF">LV83_02031</name>
</gene>
<dbReference type="RefSeq" id="WP_111611407.1">
    <property type="nucleotide sequence ID" value="NZ_QLLK01000005.1"/>
</dbReference>
<sequence>MKKTIRILSAFVTFVAVFYFTFWIFGAIVSIFFDSDPPKWAMVISSIASFITAGYLAYHVWKKKENKKPSQGSYILAGALGVGVAGFILGFFGPLILTPEANQGPLLGILITGPAGIAIGAIGGSIYWEIKKRKAKKVVKDNQN</sequence>
<accession>A0A327PCQ1</accession>
<evidence type="ECO:0000313" key="3">
    <source>
        <dbReference type="Proteomes" id="UP000249610"/>
    </source>
</evidence>
<keyword evidence="1" id="KW-1133">Transmembrane helix</keyword>